<evidence type="ECO:0000313" key="3">
    <source>
        <dbReference type="EMBL" id="OPX43332.1"/>
    </source>
</evidence>
<dbReference type="InterPro" id="IPR025295">
    <property type="entry name" value="eCIS_core_dom"/>
</dbReference>
<reference evidence="3 4" key="1">
    <citation type="submission" date="2017-03" db="EMBL/GenBank/DDBJ databases">
        <title>Genome sequence of Clostridium hungatei DSM 14427.</title>
        <authorList>
            <person name="Poehlein A."/>
            <person name="Daniel R."/>
        </authorList>
    </citation>
    <scope>NUCLEOTIDE SEQUENCE [LARGE SCALE GENOMIC DNA]</scope>
    <source>
        <strain evidence="3 4">DSM 14427</strain>
    </source>
</reference>
<feature type="domain" description="eCIS core" evidence="2">
    <location>
        <begin position="45"/>
        <end position="92"/>
    </location>
</feature>
<gene>
    <name evidence="3" type="ORF">CLHUN_26770</name>
</gene>
<evidence type="ECO:0000313" key="4">
    <source>
        <dbReference type="Proteomes" id="UP000191554"/>
    </source>
</evidence>
<organism evidence="3 4">
    <name type="scientific">Ruminiclostridium hungatei</name>
    <name type="common">Clostridium hungatei</name>
    <dbReference type="NCBI Taxonomy" id="48256"/>
    <lineage>
        <taxon>Bacteria</taxon>
        <taxon>Bacillati</taxon>
        <taxon>Bacillota</taxon>
        <taxon>Clostridia</taxon>
        <taxon>Eubacteriales</taxon>
        <taxon>Oscillospiraceae</taxon>
        <taxon>Ruminiclostridium</taxon>
    </lineage>
</organism>
<proteinExistence type="predicted"/>
<name>A0A1V4SHB8_RUMHU</name>
<feature type="region of interest" description="Disordered" evidence="1">
    <location>
        <begin position="1"/>
        <end position="51"/>
    </location>
</feature>
<dbReference type="Pfam" id="PF13699">
    <property type="entry name" value="eCIS_core"/>
    <property type="match status" value="1"/>
</dbReference>
<dbReference type="AlphaFoldDB" id="A0A1V4SHB8"/>
<accession>A0A1V4SHB8</accession>
<sequence>MAEKPKLESKSDGKTEDMSLQDSNTKNPIQMVKQDVSNAAPGSGIPGNLRAGLEKLSGVDLSDVKVHQNSDKPQQVGALAYTKGNDIHIAPRTGKVSPS</sequence>
<keyword evidence="4" id="KW-1185">Reference proteome</keyword>
<dbReference type="EMBL" id="MZGX01000018">
    <property type="protein sequence ID" value="OPX43332.1"/>
    <property type="molecule type" value="Genomic_DNA"/>
</dbReference>
<dbReference type="STRING" id="48256.CLHUN_26770"/>
<evidence type="ECO:0000256" key="1">
    <source>
        <dbReference type="SAM" id="MobiDB-lite"/>
    </source>
</evidence>
<dbReference type="RefSeq" id="WP_242656516.1">
    <property type="nucleotide sequence ID" value="NZ_MZGX01000018.1"/>
</dbReference>
<feature type="compositionally biased region" description="Polar residues" evidence="1">
    <location>
        <begin position="18"/>
        <end position="28"/>
    </location>
</feature>
<comment type="caution">
    <text evidence="3">The sequence shown here is derived from an EMBL/GenBank/DDBJ whole genome shotgun (WGS) entry which is preliminary data.</text>
</comment>
<dbReference type="Proteomes" id="UP000191554">
    <property type="component" value="Unassembled WGS sequence"/>
</dbReference>
<protein>
    <recommendedName>
        <fullName evidence="2">eCIS core domain-containing protein</fullName>
    </recommendedName>
</protein>
<feature type="compositionally biased region" description="Basic and acidic residues" evidence="1">
    <location>
        <begin position="1"/>
        <end position="17"/>
    </location>
</feature>
<evidence type="ECO:0000259" key="2">
    <source>
        <dbReference type="Pfam" id="PF13699"/>
    </source>
</evidence>